<dbReference type="InterPro" id="IPR004919">
    <property type="entry name" value="GmrSD_N"/>
</dbReference>
<dbReference type="EMBL" id="BPEU01000025">
    <property type="protein sequence ID" value="GIU44274.1"/>
    <property type="molecule type" value="Genomic_DNA"/>
</dbReference>
<gene>
    <name evidence="2" type="ORF">TUM3794_31900</name>
</gene>
<reference evidence="2 3" key="1">
    <citation type="submission" date="2021-05" db="EMBL/GenBank/DDBJ databases">
        <title>Molecular characterization for Shewanella algae harboring chromosomal blaOXA-55-like strains isolated from clinical and environment sample.</title>
        <authorList>
            <person name="Ohama Y."/>
            <person name="Aoki K."/>
            <person name="Harada S."/>
            <person name="Moriya K."/>
            <person name="Ishii Y."/>
            <person name="Tateda K."/>
        </authorList>
    </citation>
    <scope>NUCLEOTIDE SEQUENCE [LARGE SCALE GENOMIC DNA]</scope>
    <source>
        <strain evidence="2 3">MBTL60-118</strain>
    </source>
</reference>
<organism evidence="2 3">
    <name type="scientific">Shewanella colwelliana</name>
    <name type="common">Alteromonas colwelliana</name>
    <dbReference type="NCBI Taxonomy" id="23"/>
    <lineage>
        <taxon>Bacteria</taxon>
        <taxon>Pseudomonadati</taxon>
        <taxon>Pseudomonadota</taxon>
        <taxon>Gammaproteobacteria</taxon>
        <taxon>Alteromonadales</taxon>
        <taxon>Shewanellaceae</taxon>
        <taxon>Shewanella</taxon>
    </lineage>
</organism>
<name>A0ABQ4P9Q2_SHECO</name>
<dbReference type="PANTHER" id="PTHR39639">
    <property type="entry name" value="CHROMOSOME 16, WHOLE GENOME SHOTGUN SEQUENCE"/>
    <property type="match status" value="1"/>
</dbReference>
<accession>A0ABQ4P9Q2</accession>
<proteinExistence type="predicted"/>
<protein>
    <recommendedName>
        <fullName evidence="1">GmrSD restriction endonucleases N-terminal domain-containing protein</fullName>
    </recommendedName>
</protein>
<feature type="domain" description="GmrSD restriction endonucleases N-terminal" evidence="1">
    <location>
        <begin position="43"/>
        <end position="184"/>
    </location>
</feature>
<evidence type="ECO:0000313" key="3">
    <source>
        <dbReference type="Proteomes" id="UP000773469"/>
    </source>
</evidence>
<comment type="caution">
    <text evidence="2">The sequence shown here is derived from an EMBL/GenBank/DDBJ whole genome shotgun (WGS) entry which is preliminary data.</text>
</comment>
<evidence type="ECO:0000259" key="1">
    <source>
        <dbReference type="Pfam" id="PF03235"/>
    </source>
</evidence>
<evidence type="ECO:0000313" key="2">
    <source>
        <dbReference type="EMBL" id="GIU44274.1"/>
    </source>
</evidence>
<sequence>MDSKFKINPKDETLTWQTIFERIKNGFELQSIESEDLDASQIIKFNDSIVIAPDYQREYRSSISDESSLIESALLEIPIPPIFLASHKLKGVQVLNVVDGQHRLRAFYRFLSGEYALQDLGILKDFNGFYMKDLPLDDQVELMSRRVSTITFRNFPGKEFELEIFNRYNKGTKPLTPQEIRHAVFDSRVNQLVTSFCNKMMNGDKDALFEAYAVSKDRFQKKTIHENIFVILSIIENGVSQTYENDKGQVSKVMKSPQYAESYMKAKSESDACDKAIERTERLLNGFNEFVSTLSNITPYPFSREIYGISSKRGNKFQVSISMILAGIYKKLVESGFDFTLLENATNLETFSIEVTRILNESHLEDSEYKASTTNPVEIEKTVESFDLKLV</sequence>
<dbReference type="Pfam" id="PF03235">
    <property type="entry name" value="GmrSD_N"/>
    <property type="match status" value="1"/>
</dbReference>
<dbReference type="RefSeq" id="WP_220757366.1">
    <property type="nucleotide sequence ID" value="NZ_BPEU01000025.1"/>
</dbReference>
<dbReference type="Proteomes" id="UP000773469">
    <property type="component" value="Unassembled WGS sequence"/>
</dbReference>
<keyword evidence="3" id="KW-1185">Reference proteome</keyword>
<dbReference type="PANTHER" id="PTHR39639:SF1">
    <property type="entry name" value="DUF262 DOMAIN-CONTAINING PROTEIN"/>
    <property type="match status" value="1"/>
</dbReference>